<keyword evidence="3" id="KW-0238">DNA-binding</keyword>
<dbReference type="SUPFAM" id="SSF53850">
    <property type="entry name" value="Periplasmic binding protein-like II"/>
    <property type="match status" value="1"/>
</dbReference>
<dbReference type="PANTHER" id="PTHR30419:SF8">
    <property type="entry name" value="NITROGEN ASSIMILATION TRANSCRIPTIONAL ACTIVATOR-RELATED"/>
    <property type="match status" value="1"/>
</dbReference>
<dbReference type="Pfam" id="PF03466">
    <property type="entry name" value="LysR_substrate"/>
    <property type="match status" value="1"/>
</dbReference>
<dbReference type="SUPFAM" id="SSF46785">
    <property type="entry name" value="Winged helix' DNA-binding domain"/>
    <property type="match status" value="1"/>
</dbReference>
<keyword evidence="4" id="KW-0804">Transcription</keyword>
<sequence length="302" mass="34385">MLDFRRLLYFCTIVEQGQISRAAKSLHISQPTLSQSLKELEDELGLTLIHREGGKWQVTERGQAFYTEAQRILTQVDDLAQNIRNPFARNAGFFGEVRVGCSGFCLSFLRAVLPRVEQEYPGIRIRLLVTDNMALENKVQSHGLDLAILHLPLMYGNYVSVPLPEQYFVAVWSPLLDAPEEDPVSLRTLAAFPLMLSRRWSNSGTFRPFIIAMQEENLRPRIILDTPAPYWMIDTLPALPAVAILHHTELPNQARSLAVRRINLPKLIFRPAIIWRKDGYLTPQSGKIIDLLCEEACVSRPR</sequence>
<dbReference type="GO" id="GO:0005829">
    <property type="term" value="C:cytosol"/>
    <property type="evidence" value="ECO:0007669"/>
    <property type="project" value="TreeGrafter"/>
</dbReference>
<comment type="similarity">
    <text evidence="1">Belongs to the LysR transcriptional regulatory family.</text>
</comment>
<feature type="domain" description="HTH lysR-type" evidence="5">
    <location>
        <begin position="2"/>
        <end position="59"/>
    </location>
</feature>
<dbReference type="GO" id="GO:0003700">
    <property type="term" value="F:DNA-binding transcription factor activity"/>
    <property type="evidence" value="ECO:0007669"/>
    <property type="project" value="InterPro"/>
</dbReference>
<dbReference type="GO" id="GO:0003677">
    <property type="term" value="F:DNA binding"/>
    <property type="evidence" value="ECO:0007669"/>
    <property type="project" value="UniProtKB-KW"/>
</dbReference>
<evidence type="ECO:0000256" key="3">
    <source>
        <dbReference type="ARBA" id="ARBA00023125"/>
    </source>
</evidence>
<dbReference type="InterPro" id="IPR050950">
    <property type="entry name" value="HTH-type_LysR_regulators"/>
</dbReference>
<evidence type="ECO:0000259" key="5">
    <source>
        <dbReference type="PROSITE" id="PS50931"/>
    </source>
</evidence>
<evidence type="ECO:0000313" key="7">
    <source>
        <dbReference type="Proteomes" id="UP000698963"/>
    </source>
</evidence>
<reference evidence="6" key="2">
    <citation type="submission" date="2021-09" db="EMBL/GenBank/DDBJ databases">
        <authorList>
            <person name="Gilroy R."/>
        </authorList>
    </citation>
    <scope>NUCLEOTIDE SEQUENCE</scope>
    <source>
        <strain evidence="6">ChiGjej2B2-19336</strain>
    </source>
</reference>
<name>A0A921DT57_9BACT</name>
<dbReference type="AlphaFoldDB" id="A0A921DT57"/>
<dbReference type="FunFam" id="1.10.10.10:FF:000001">
    <property type="entry name" value="LysR family transcriptional regulator"/>
    <property type="match status" value="1"/>
</dbReference>
<organism evidence="6 7">
    <name type="scientific">Mailhella massiliensis</name>
    <dbReference type="NCBI Taxonomy" id="1903261"/>
    <lineage>
        <taxon>Bacteria</taxon>
        <taxon>Pseudomonadati</taxon>
        <taxon>Thermodesulfobacteriota</taxon>
        <taxon>Desulfovibrionia</taxon>
        <taxon>Desulfovibrionales</taxon>
        <taxon>Desulfovibrionaceae</taxon>
        <taxon>Mailhella</taxon>
    </lineage>
</organism>
<protein>
    <submittedName>
        <fullName evidence="6">LysR family transcriptional regulator</fullName>
    </submittedName>
</protein>
<dbReference type="Gene3D" id="1.10.10.10">
    <property type="entry name" value="Winged helix-like DNA-binding domain superfamily/Winged helix DNA-binding domain"/>
    <property type="match status" value="1"/>
</dbReference>
<dbReference type="InterPro" id="IPR036390">
    <property type="entry name" value="WH_DNA-bd_sf"/>
</dbReference>
<comment type="caution">
    <text evidence="6">The sequence shown here is derived from an EMBL/GenBank/DDBJ whole genome shotgun (WGS) entry which is preliminary data.</text>
</comment>
<dbReference type="Gene3D" id="3.40.190.290">
    <property type="match status" value="1"/>
</dbReference>
<dbReference type="Pfam" id="PF00126">
    <property type="entry name" value="HTH_1"/>
    <property type="match status" value="1"/>
</dbReference>
<evidence type="ECO:0000313" key="6">
    <source>
        <dbReference type="EMBL" id="HJD97727.1"/>
    </source>
</evidence>
<proteinExistence type="inferred from homology"/>
<reference evidence="6" key="1">
    <citation type="journal article" date="2021" name="PeerJ">
        <title>Extensive microbial diversity within the chicken gut microbiome revealed by metagenomics and culture.</title>
        <authorList>
            <person name="Gilroy R."/>
            <person name="Ravi A."/>
            <person name="Getino M."/>
            <person name="Pursley I."/>
            <person name="Horton D.L."/>
            <person name="Alikhan N.F."/>
            <person name="Baker D."/>
            <person name="Gharbi K."/>
            <person name="Hall N."/>
            <person name="Watson M."/>
            <person name="Adriaenssens E.M."/>
            <person name="Foster-Nyarko E."/>
            <person name="Jarju S."/>
            <person name="Secka A."/>
            <person name="Antonio M."/>
            <person name="Oren A."/>
            <person name="Chaudhuri R.R."/>
            <person name="La Ragione R."/>
            <person name="Hildebrand F."/>
            <person name="Pallen M.J."/>
        </authorList>
    </citation>
    <scope>NUCLEOTIDE SEQUENCE</scope>
    <source>
        <strain evidence="6">ChiGjej2B2-19336</strain>
    </source>
</reference>
<accession>A0A921DT57</accession>
<evidence type="ECO:0000256" key="2">
    <source>
        <dbReference type="ARBA" id="ARBA00023015"/>
    </source>
</evidence>
<evidence type="ECO:0000256" key="4">
    <source>
        <dbReference type="ARBA" id="ARBA00023163"/>
    </source>
</evidence>
<dbReference type="EMBL" id="DYZA01000176">
    <property type="protein sequence ID" value="HJD97727.1"/>
    <property type="molecule type" value="Genomic_DNA"/>
</dbReference>
<dbReference type="InterPro" id="IPR000847">
    <property type="entry name" value="LysR_HTH_N"/>
</dbReference>
<keyword evidence="2" id="KW-0805">Transcription regulation</keyword>
<evidence type="ECO:0000256" key="1">
    <source>
        <dbReference type="ARBA" id="ARBA00009437"/>
    </source>
</evidence>
<dbReference type="PROSITE" id="PS50931">
    <property type="entry name" value="HTH_LYSR"/>
    <property type="match status" value="1"/>
</dbReference>
<dbReference type="Proteomes" id="UP000698963">
    <property type="component" value="Unassembled WGS sequence"/>
</dbReference>
<dbReference type="InterPro" id="IPR005119">
    <property type="entry name" value="LysR_subst-bd"/>
</dbReference>
<dbReference type="PANTHER" id="PTHR30419">
    <property type="entry name" value="HTH-TYPE TRANSCRIPTIONAL REGULATOR YBHD"/>
    <property type="match status" value="1"/>
</dbReference>
<dbReference type="InterPro" id="IPR036388">
    <property type="entry name" value="WH-like_DNA-bd_sf"/>
</dbReference>
<dbReference type="PRINTS" id="PR00039">
    <property type="entry name" value="HTHLYSR"/>
</dbReference>
<dbReference type="RefSeq" id="WP_304122773.1">
    <property type="nucleotide sequence ID" value="NZ_DYZA01000176.1"/>
</dbReference>
<dbReference type="CDD" id="cd05466">
    <property type="entry name" value="PBP2_LTTR_substrate"/>
    <property type="match status" value="1"/>
</dbReference>
<gene>
    <name evidence="6" type="ORF">K8W16_08800</name>
</gene>